<keyword evidence="2" id="KW-1185">Reference proteome</keyword>
<gene>
    <name evidence="1" type="ORF">GDO78_000170</name>
</gene>
<name>A0A8J6FPH2_ELECQ</name>
<organism evidence="1 2">
    <name type="scientific">Eleutherodactylus coqui</name>
    <name type="common">Puerto Rican coqui</name>
    <dbReference type="NCBI Taxonomy" id="57060"/>
    <lineage>
        <taxon>Eukaryota</taxon>
        <taxon>Metazoa</taxon>
        <taxon>Chordata</taxon>
        <taxon>Craniata</taxon>
        <taxon>Vertebrata</taxon>
        <taxon>Euteleostomi</taxon>
        <taxon>Amphibia</taxon>
        <taxon>Batrachia</taxon>
        <taxon>Anura</taxon>
        <taxon>Neobatrachia</taxon>
        <taxon>Hyloidea</taxon>
        <taxon>Eleutherodactylidae</taxon>
        <taxon>Eleutherodactylinae</taxon>
        <taxon>Eleutherodactylus</taxon>
        <taxon>Eleutherodactylus</taxon>
    </lineage>
</organism>
<protein>
    <submittedName>
        <fullName evidence="1">Uncharacterized protein</fullName>
    </submittedName>
</protein>
<reference evidence="1" key="1">
    <citation type="thesis" date="2020" institute="ProQuest LLC" country="789 East Eisenhower Parkway, Ann Arbor, MI, USA">
        <title>Comparative Genomics and Chromosome Evolution.</title>
        <authorList>
            <person name="Mudd A.B."/>
        </authorList>
    </citation>
    <scope>NUCLEOTIDE SEQUENCE</scope>
    <source>
        <strain evidence="1">HN-11 Male</strain>
        <tissue evidence="1">Kidney and liver</tissue>
    </source>
</reference>
<sequence length="105" mass="12108">MFLYKTYGLSISGRDVLCLFLLLCSGAHLKKRKKLGAVTYIPVLFPHKHDFDPVYNLVQYLTNINYAMDKLWDLPITIVHFDVAVQPNSELTFTYGKGNVNWLQI</sequence>
<dbReference type="EMBL" id="WNTK01000001">
    <property type="protein sequence ID" value="KAG9491522.1"/>
    <property type="molecule type" value="Genomic_DNA"/>
</dbReference>
<dbReference type="Proteomes" id="UP000770717">
    <property type="component" value="Unassembled WGS sequence"/>
</dbReference>
<evidence type="ECO:0000313" key="1">
    <source>
        <dbReference type="EMBL" id="KAG9491522.1"/>
    </source>
</evidence>
<evidence type="ECO:0000313" key="2">
    <source>
        <dbReference type="Proteomes" id="UP000770717"/>
    </source>
</evidence>
<dbReference type="AlphaFoldDB" id="A0A8J6FPH2"/>
<proteinExistence type="predicted"/>
<comment type="caution">
    <text evidence="1">The sequence shown here is derived from an EMBL/GenBank/DDBJ whole genome shotgun (WGS) entry which is preliminary data.</text>
</comment>
<accession>A0A8J6FPH2</accession>